<evidence type="ECO:0000313" key="9">
    <source>
        <dbReference type="Proteomes" id="UP000261640"/>
    </source>
</evidence>
<evidence type="ECO:0000256" key="1">
    <source>
        <dbReference type="ARBA" id="ARBA00022723"/>
    </source>
</evidence>
<feature type="compositionally biased region" description="Basic and acidic residues" evidence="6">
    <location>
        <begin position="118"/>
        <end position="137"/>
    </location>
</feature>
<dbReference type="Ensembl" id="ENSMAMT00000066449.1">
    <property type="protein sequence ID" value="ENSMAMP00000047244.1"/>
    <property type="gene ID" value="ENSMAMG00000027463.1"/>
</dbReference>
<evidence type="ECO:0000313" key="8">
    <source>
        <dbReference type="Ensembl" id="ENSMAMP00000047244.1"/>
    </source>
</evidence>
<dbReference type="InterPro" id="IPR006612">
    <property type="entry name" value="THAP_Znf"/>
</dbReference>
<dbReference type="PROSITE" id="PS50950">
    <property type="entry name" value="ZF_THAP"/>
    <property type="match status" value="1"/>
</dbReference>
<feature type="region of interest" description="Disordered" evidence="6">
    <location>
        <begin position="106"/>
        <end position="150"/>
    </location>
</feature>
<dbReference type="SUPFAM" id="SSF57716">
    <property type="entry name" value="Glucocorticoid receptor-like (DNA-binding domain)"/>
    <property type="match status" value="1"/>
</dbReference>
<proteinExistence type="predicted"/>
<evidence type="ECO:0000256" key="2">
    <source>
        <dbReference type="ARBA" id="ARBA00022771"/>
    </source>
</evidence>
<keyword evidence="3" id="KW-0862">Zinc</keyword>
<dbReference type="RefSeq" id="XP_026168334.1">
    <property type="nucleotide sequence ID" value="XM_026312549.1"/>
</dbReference>
<evidence type="ECO:0000256" key="6">
    <source>
        <dbReference type="SAM" id="MobiDB-lite"/>
    </source>
</evidence>
<dbReference type="AlphaFoldDB" id="A0A7N8XCS3"/>
<dbReference type="InParanoid" id="A0A7N8XCS3"/>
<reference evidence="8" key="1">
    <citation type="submission" date="2025-08" db="UniProtKB">
        <authorList>
            <consortium name="Ensembl"/>
        </authorList>
    </citation>
    <scope>IDENTIFICATION</scope>
</reference>
<keyword evidence="1" id="KW-0479">Metal-binding</keyword>
<evidence type="ECO:0000256" key="3">
    <source>
        <dbReference type="ARBA" id="ARBA00022833"/>
    </source>
</evidence>
<evidence type="ECO:0000256" key="4">
    <source>
        <dbReference type="ARBA" id="ARBA00023125"/>
    </source>
</evidence>
<keyword evidence="2 5" id="KW-0863">Zinc-finger</keyword>
<dbReference type="GO" id="GO:0003677">
    <property type="term" value="F:DNA binding"/>
    <property type="evidence" value="ECO:0007669"/>
    <property type="project" value="UniProtKB-UniRule"/>
</dbReference>
<accession>A0A7N8XCS3</accession>
<evidence type="ECO:0000259" key="7">
    <source>
        <dbReference type="PROSITE" id="PS50950"/>
    </source>
</evidence>
<dbReference type="OrthoDB" id="6369483at2759"/>
<dbReference type="GeneID" id="113133617"/>
<feature type="domain" description="THAP-type" evidence="7">
    <location>
        <begin position="1"/>
        <end position="100"/>
    </location>
</feature>
<dbReference type="GeneTree" id="ENSGT00940000176877"/>
<dbReference type="GO" id="GO:0008270">
    <property type="term" value="F:zinc ion binding"/>
    <property type="evidence" value="ECO:0007669"/>
    <property type="project" value="UniProtKB-KW"/>
</dbReference>
<name>A0A7N8XCS3_9TELE</name>
<protein>
    <submittedName>
        <fullName evidence="8">Uncharacterized LOC113133617</fullName>
    </submittedName>
</protein>
<keyword evidence="9" id="KW-1185">Reference proteome</keyword>
<reference evidence="8" key="2">
    <citation type="submission" date="2025-09" db="UniProtKB">
        <authorList>
            <consortium name="Ensembl"/>
        </authorList>
    </citation>
    <scope>IDENTIFICATION</scope>
</reference>
<keyword evidence="4 5" id="KW-0238">DNA-binding</keyword>
<evidence type="ECO:0000256" key="5">
    <source>
        <dbReference type="PROSITE-ProRule" id="PRU00309"/>
    </source>
</evidence>
<dbReference type="Proteomes" id="UP000261640">
    <property type="component" value="Unplaced"/>
</dbReference>
<dbReference type="SMART" id="SM00980">
    <property type="entry name" value="THAP"/>
    <property type="match status" value="1"/>
</dbReference>
<organism evidence="8 9">
    <name type="scientific">Mastacembelus armatus</name>
    <name type="common">zig-zag eel</name>
    <dbReference type="NCBI Taxonomy" id="205130"/>
    <lineage>
        <taxon>Eukaryota</taxon>
        <taxon>Metazoa</taxon>
        <taxon>Chordata</taxon>
        <taxon>Craniata</taxon>
        <taxon>Vertebrata</taxon>
        <taxon>Euteleostomi</taxon>
        <taxon>Actinopterygii</taxon>
        <taxon>Neopterygii</taxon>
        <taxon>Teleostei</taxon>
        <taxon>Neoteleostei</taxon>
        <taxon>Acanthomorphata</taxon>
        <taxon>Anabantaria</taxon>
        <taxon>Synbranchiformes</taxon>
        <taxon>Mastacembelidae</taxon>
        <taxon>Mastacembelus</taxon>
    </lineage>
</organism>
<dbReference type="Pfam" id="PF05485">
    <property type="entry name" value="THAP"/>
    <property type="match status" value="1"/>
</dbReference>
<sequence>MWGQSCCVRNCGRRSHDQRGRRIRNGLTFHCFPAWRTNEGEHTSELTRRRRAAWVAAVDRTSITFDHIPTSARVCSRHFHSGKPAYEMLESDADWVPSLHMGHGEGNTWTKSVPPVRSDPDQIQRRTTESRHSDVFTRTHAGSGAAGGAQRPVVLPWSEVKSLLQSVLQGKPSTSRQMQTKDKSCVQSAAAKTTDLSFRDFFRNALEASLEASNRSRKTSASGSYEVELSFKLPHLTENIQTCESSSSSSSSSSCLNCVQLQRRVSELEEELLHLTAEQDMETSAVVTETLSEWMQPLSPQVVLNGRDVDQHPVVPQNRVTSSGSQRPPPRFNKAWLQMFWFLRYCPVRDEMWCQACRLHADKSYHNLGLIRGSRAFKLHNIKVHRDSSYHQANVERYKLYTSGLQPTDLTKGLSGFTELQ</sequence>